<accession>A0A5C5ZY95</accession>
<dbReference type="InterPro" id="IPR050218">
    <property type="entry name" value="LptD"/>
</dbReference>
<dbReference type="PANTHER" id="PTHR30189:SF1">
    <property type="entry name" value="LPS-ASSEMBLY PROTEIN LPTD"/>
    <property type="match status" value="1"/>
</dbReference>
<feature type="compositionally biased region" description="Polar residues" evidence="1">
    <location>
        <begin position="251"/>
        <end position="267"/>
    </location>
</feature>
<comment type="caution">
    <text evidence="2">The sequence shown here is derived from an EMBL/GenBank/DDBJ whole genome shotgun (WGS) entry which is preliminary data.</text>
</comment>
<dbReference type="GO" id="GO:1990351">
    <property type="term" value="C:transporter complex"/>
    <property type="evidence" value="ECO:0007669"/>
    <property type="project" value="TreeGrafter"/>
</dbReference>
<dbReference type="AlphaFoldDB" id="A0A5C5ZY95"/>
<protein>
    <submittedName>
        <fullName evidence="2">LPS-assembly protein LptD</fullName>
    </submittedName>
</protein>
<reference evidence="2 3" key="1">
    <citation type="submission" date="2019-02" db="EMBL/GenBank/DDBJ databases">
        <title>Deep-cultivation of Planctomycetes and their phenomic and genomic characterization uncovers novel biology.</title>
        <authorList>
            <person name="Wiegand S."/>
            <person name="Jogler M."/>
            <person name="Boedeker C."/>
            <person name="Pinto D."/>
            <person name="Vollmers J."/>
            <person name="Rivas-Marin E."/>
            <person name="Kohn T."/>
            <person name="Peeters S.H."/>
            <person name="Heuer A."/>
            <person name="Rast P."/>
            <person name="Oberbeckmann S."/>
            <person name="Bunk B."/>
            <person name="Jeske O."/>
            <person name="Meyerdierks A."/>
            <person name="Storesund J.E."/>
            <person name="Kallscheuer N."/>
            <person name="Luecker S."/>
            <person name="Lage O.M."/>
            <person name="Pohl T."/>
            <person name="Merkel B.J."/>
            <person name="Hornburger P."/>
            <person name="Mueller R.-W."/>
            <person name="Bruemmer F."/>
            <person name="Labrenz M."/>
            <person name="Spormann A.M."/>
            <person name="Op Den Camp H."/>
            <person name="Overmann J."/>
            <person name="Amann R."/>
            <person name="Jetten M.S.M."/>
            <person name="Mascher T."/>
            <person name="Medema M.H."/>
            <person name="Devos D.P."/>
            <person name="Kaster A.-K."/>
            <person name="Ovreas L."/>
            <person name="Rohde M."/>
            <person name="Galperin M.Y."/>
            <person name="Jogler C."/>
        </authorList>
    </citation>
    <scope>NUCLEOTIDE SEQUENCE [LARGE SCALE GENOMIC DNA]</scope>
    <source>
        <strain evidence="2 3">Pla100</strain>
    </source>
</reference>
<name>A0A5C5ZY95_9BACT</name>
<feature type="region of interest" description="Disordered" evidence="1">
    <location>
        <begin position="249"/>
        <end position="296"/>
    </location>
</feature>
<dbReference type="PANTHER" id="PTHR30189">
    <property type="entry name" value="LPS-ASSEMBLY PROTEIN"/>
    <property type="match status" value="1"/>
</dbReference>
<evidence type="ECO:0000256" key="1">
    <source>
        <dbReference type="SAM" id="MobiDB-lite"/>
    </source>
</evidence>
<organism evidence="2 3">
    <name type="scientific">Neorhodopirellula pilleata</name>
    <dbReference type="NCBI Taxonomy" id="2714738"/>
    <lineage>
        <taxon>Bacteria</taxon>
        <taxon>Pseudomonadati</taxon>
        <taxon>Planctomycetota</taxon>
        <taxon>Planctomycetia</taxon>
        <taxon>Pirellulales</taxon>
        <taxon>Pirellulaceae</taxon>
        <taxon>Neorhodopirellula</taxon>
    </lineage>
</organism>
<dbReference type="Proteomes" id="UP000316213">
    <property type="component" value="Unassembled WGS sequence"/>
</dbReference>
<dbReference type="EMBL" id="SJPM01000012">
    <property type="protein sequence ID" value="TWT92146.1"/>
    <property type="molecule type" value="Genomic_DNA"/>
</dbReference>
<evidence type="ECO:0000313" key="2">
    <source>
        <dbReference type="EMBL" id="TWT92146.1"/>
    </source>
</evidence>
<keyword evidence="3" id="KW-1185">Reference proteome</keyword>
<evidence type="ECO:0000313" key="3">
    <source>
        <dbReference type="Proteomes" id="UP000316213"/>
    </source>
</evidence>
<dbReference type="GO" id="GO:0009279">
    <property type="term" value="C:cell outer membrane"/>
    <property type="evidence" value="ECO:0007669"/>
    <property type="project" value="TreeGrafter"/>
</dbReference>
<gene>
    <name evidence="2" type="primary">lptD</name>
    <name evidence="2" type="ORF">Pla100_46820</name>
</gene>
<proteinExistence type="predicted"/>
<sequence length="1122" mass="123388">MEVLCFPSYFPSQVAFLAAPTSPADSSPSSTRKKWIAFSGLAAARRRTKFAILSATIRDVLVVVLFIVGGSMTLICGNAIKTQAQELNSLDKTDAMTVRGTTVHRWQHPNGGQDCTLVTGDCALSHQGKRFLATSVFIVVDGHGSSLDVHLLMDQVRVGSAQKTREPIVAHLKMSEPPSIEADNYRGRTDVPDRWWSLLDVVSDANDSSTEQTGRQAESSNIRAVQYVESPMTLPPGGMVLESPVFEEPITSYSPQGSPPATSSSPNIAPPPTPSSSLSSPVRPLPDPPIITEDGGTTGGWQFLVGGGSRSLELLSRGQTQISQFETITNVEKNEMIVVGRGGITVLVRDVSVLSPDGQTMALGTVSLSADRIVAWLPPLGNVLSGATDLSAAEGEMYLEGDIVFRQGDRIIYAEAMYYNATREVGIVLDAEAITTIPTYQGTVRVKAEQMRQVARGQYLASNAAVTSSRIGVPRYWLQSNQLQLTQRPVAKQDPISGLVYQDTEPYVSSGGNFVYLAGVPVLYWPRFTTPLRKPTFYLTGADIKNDDIFGTQVLLEWDLFQLLGLTNPPAGVESILLTDYLSERGPAIGTRTTYSLPSLFGYPGPVNGTYDSYLIDDSGLDVLGNGRRGLTPEEDIRGRTTLRHRHYLPNDWEFIAEIGYLSDRNFLEQFFEEEWDRDKDRTTGLRLRKYAGSQLYDLNLNVQINDFFQETERLPTLEHYALGGAPLGNLFTWSMHNEVGYQRLNPADKPIDPVIAATTATLPGEVPAEGIVTRTRQEISMPLQTGPVKVVPFAIGEAAHYGEDINGDSLTRLWGGGGVRANLPLSRIDPMIQSSLLNIRGLAHKIDLSAEYFYADSDTSYEQLPYYDPLDDNAQEEFRRFFIFDTFGGNLPDRFDPRSYAYRQGIQRLVTSPSDTIVDDLQQVRLGMKHRFQTKRGLPGLERIVDLFRFDLETILFPEADRDNFAETLGPTVFDAQYNLGDRVTLLSDGYFDFFDDGLRSISAGLRTSRPGVGDLYVGLLSLEGPISSTVLRTSVDHRLNEKWIISAGNTYDFGEAGNVGQTFGLTRIGESFLVQIGARVDGGRDNTSFGFMIEPRFLQSGQLGRLGGQYIPPPGLEGIE</sequence>